<dbReference type="InterPro" id="IPR010065">
    <property type="entry name" value="AA_ABC_transptr_permease_3TM"/>
</dbReference>
<keyword evidence="8 12" id="KW-0472">Membrane</keyword>
<evidence type="ECO:0000256" key="7">
    <source>
        <dbReference type="ARBA" id="ARBA00022989"/>
    </source>
</evidence>
<evidence type="ECO:0000256" key="1">
    <source>
        <dbReference type="ARBA" id="ARBA00004429"/>
    </source>
</evidence>
<evidence type="ECO:0000256" key="11">
    <source>
        <dbReference type="ARBA" id="ARBA00073645"/>
    </source>
</evidence>
<dbReference type="RefSeq" id="WP_066415715.1">
    <property type="nucleotide sequence ID" value="NZ_FKBS01000017.1"/>
</dbReference>
<dbReference type="Proteomes" id="UP000077037">
    <property type="component" value="Unassembled WGS sequence"/>
</dbReference>
<dbReference type="EMBL" id="FKBS01000017">
    <property type="protein sequence ID" value="SAI42837.1"/>
    <property type="molecule type" value="Genomic_DNA"/>
</dbReference>
<gene>
    <name evidence="14" type="primary">gltK_1</name>
    <name evidence="14" type="ORF">SAMEA1982600_03476</name>
</gene>
<proteinExistence type="inferred from homology"/>
<comment type="subcellular location">
    <subcellularLocation>
        <location evidence="1">Cell inner membrane</location>
        <topology evidence="1">Multi-pass membrane protein</topology>
    </subcellularLocation>
    <subcellularLocation>
        <location evidence="12">Cell membrane</location>
        <topology evidence="12">Multi-pass membrane protein</topology>
    </subcellularLocation>
</comment>
<feature type="transmembrane region" description="Helical" evidence="12">
    <location>
        <begin position="198"/>
        <end position="218"/>
    </location>
</feature>
<reference evidence="14 15" key="1">
    <citation type="submission" date="2016-03" db="EMBL/GenBank/DDBJ databases">
        <authorList>
            <consortium name="Pathogen Informatics"/>
        </authorList>
    </citation>
    <scope>NUCLEOTIDE SEQUENCE [LARGE SCALE GENOMIC DNA]</scope>
    <source>
        <strain evidence="14 15">NCTC13364</strain>
    </source>
</reference>
<dbReference type="Gene3D" id="1.10.3720.10">
    <property type="entry name" value="MetI-like"/>
    <property type="match status" value="1"/>
</dbReference>
<evidence type="ECO:0000256" key="9">
    <source>
        <dbReference type="ARBA" id="ARBA00060298"/>
    </source>
</evidence>
<keyword evidence="3 12" id="KW-0813">Transport</keyword>
<keyword evidence="7 12" id="KW-1133">Transmembrane helix</keyword>
<evidence type="ECO:0000313" key="15">
    <source>
        <dbReference type="Proteomes" id="UP000077037"/>
    </source>
</evidence>
<comment type="similarity">
    <text evidence="2">Belongs to the binding-protein-dependent transport system permease family. HisMQ subfamily.</text>
</comment>
<dbReference type="PROSITE" id="PS50928">
    <property type="entry name" value="ABC_TM1"/>
    <property type="match status" value="1"/>
</dbReference>
<dbReference type="PANTHER" id="PTHR30614">
    <property type="entry name" value="MEMBRANE COMPONENT OF AMINO ACID ABC TRANSPORTER"/>
    <property type="match status" value="1"/>
</dbReference>
<evidence type="ECO:0000256" key="3">
    <source>
        <dbReference type="ARBA" id="ARBA00022448"/>
    </source>
</evidence>
<dbReference type="CDD" id="cd06261">
    <property type="entry name" value="TM_PBP2"/>
    <property type="match status" value="1"/>
</dbReference>
<organism evidence="14 15">
    <name type="scientific">Bordetella ansorpii</name>
    <dbReference type="NCBI Taxonomy" id="288768"/>
    <lineage>
        <taxon>Bacteria</taxon>
        <taxon>Pseudomonadati</taxon>
        <taxon>Pseudomonadota</taxon>
        <taxon>Betaproteobacteria</taxon>
        <taxon>Burkholderiales</taxon>
        <taxon>Alcaligenaceae</taxon>
        <taxon>Bordetella</taxon>
    </lineage>
</organism>
<dbReference type="SUPFAM" id="SSF161098">
    <property type="entry name" value="MetI-like"/>
    <property type="match status" value="1"/>
</dbReference>
<dbReference type="GO" id="GO:0006865">
    <property type="term" value="P:amino acid transport"/>
    <property type="evidence" value="ECO:0007669"/>
    <property type="project" value="UniProtKB-KW"/>
</dbReference>
<name>A0A157QAQ0_9BORD</name>
<feature type="transmembrane region" description="Helical" evidence="12">
    <location>
        <begin position="59"/>
        <end position="78"/>
    </location>
</feature>
<accession>A0A157QAQ0</accession>
<feature type="transmembrane region" description="Helical" evidence="12">
    <location>
        <begin position="158"/>
        <end position="178"/>
    </location>
</feature>
<feature type="transmembrane region" description="Helical" evidence="12">
    <location>
        <begin position="20"/>
        <end position="47"/>
    </location>
</feature>
<evidence type="ECO:0000256" key="2">
    <source>
        <dbReference type="ARBA" id="ARBA00010072"/>
    </source>
</evidence>
<evidence type="ECO:0000256" key="10">
    <source>
        <dbReference type="ARBA" id="ARBA00062718"/>
    </source>
</evidence>
<evidence type="ECO:0000256" key="6">
    <source>
        <dbReference type="ARBA" id="ARBA00022970"/>
    </source>
</evidence>
<evidence type="ECO:0000256" key="5">
    <source>
        <dbReference type="ARBA" id="ARBA00022692"/>
    </source>
</evidence>
<dbReference type="OrthoDB" id="9771188at2"/>
<sequence>MIPLHFDFLTAEVFHTMWTGMLITLRVSLVAVLAGILFGTVLALMRLGRWRPLRLFAKAYVNVFRALPLPMVLLGFYLVVPQLLQSLYWGAGSWDTRMASALVGFSLFEAAYYAEIIRAGIQSVPRGQYAAAASLGMRPRQAFALIVLPQAFRKMTPLLLTQFIVLFQDTALVFVISLSDFFTSSANIGQRDGRIAEMMLIAGAVYFVICFCASRLVGRMVRRKSA</sequence>
<dbReference type="FunFam" id="1.10.3720.10:FF:000006">
    <property type="entry name" value="Glutamate/aspartate ABC transporter, permease protein GltK"/>
    <property type="match status" value="1"/>
</dbReference>
<keyword evidence="5 12" id="KW-0812">Transmembrane</keyword>
<dbReference type="AlphaFoldDB" id="A0A157QAQ0"/>
<evidence type="ECO:0000256" key="12">
    <source>
        <dbReference type="RuleBase" id="RU363032"/>
    </source>
</evidence>
<dbReference type="Pfam" id="PF00528">
    <property type="entry name" value="BPD_transp_1"/>
    <property type="match status" value="1"/>
</dbReference>
<evidence type="ECO:0000259" key="13">
    <source>
        <dbReference type="PROSITE" id="PS50928"/>
    </source>
</evidence>
<dbReference type="PANTHER" id="PTHR30614:SF1">
    <property type="entry name" value="GLUTAMATE_ASPARTATE IMPORT PERMEASE PROTEIN GLTK"/>
    <property type="match status" value="1"/>
</dbReference>
<dbReference type="GO" id="GO:0043190">
    <property type="term" value="C:ATP-binding cassette (ABC) transporter complex"/>
    <property type="evidence" value="ECO:0007669"/>
    <property type="project" value="InterPro"/>
</dbReference>
<dbReference type="NCBIfam" id="TIGR01726">
    <property type="entry name" value="HEQRo_perm_3TM"/>
    <property type="match status" value="1"/>
</dbReference>
<dbReference type="InterPro" id="IPR043429">
    <property type="entry name" value="ArtM/GltK/GlnP/TcyL/YhdX-like"/>
</dbReference>
<keyword evidence="4" id="KW-1003">Cell membrane</keyword>
<feature type="domain" description="ABC transmembrane type-1" evidence="13">
    <location>
        <begin position="21"/>
        <end position="217"/>
    </location>
</feature>
<dbReference type="InterPro" id="IPR035906">
    <property type="entry name" value="MetI-like_sf"/>
</dbReference>
<feature type="transmembrane region" description="Helical" evidence="12">
    <location>
        <begin position="98"/>
        <end position="116"/>
    </location>
</feature>
<evidence type="ECO:0000256" key="8">
    <source>
        <dbReference type="ARBA" id="ARBA00023136"/>
    </source>
</evidence>
<evidence type="ECO:0000313" key="14">
    <source>
        <dbReference type="EMBL" id="SAI42837.1"/>
    </source>
</evidence>
<dbReference type="GO" id="GO:0022857">
    <property type="term" value="F:transmembrane transporter activity"/>
    <property type="evidence" value="ECO:0007669"/>
    <property type="project" value="InterPro"/>
</dbReference>
<comment type="function">
    <text evidence="9">Part of the ABC transporter complex GltIJKL involved in glutamate and aspartate uptake. Probably responsible for the translocation of the substrate across the membrane.</text>
</comment>
<protein>
    <recommendedName>
        <fullName evidence="11">Glutamate/aspartate import permease protein GltK</fullName>
    </recommendedName>
</protein>
<comment type="subunit">
    <text evidence="10">The complex is composed of two ATP-binding proteins (GltL), two transmembrane proteins (GltJ and GltK) and a solute-binding protein (GltI).</text>
</comment>
<dbReference type="InterPro" id="IPR000515">
    <property type="entry name" value="MetI-like"/>
</dbReference>
<evidence type="ECO:0000256" key="4">
    <source>
        <dbReference type="ARBA" id="ARBA00022475"/>
    </source>
</evidence>
<keyword evidence="6" id="KW-0029">Amino-acid transport</keyword>